<name>A0AB39CG02_9BURK</name>
<evidence type="ECO:0000313" key="2">
    <source>
        <dbReference type="EMBL" id="XDJ40906.1"/>
    </source>
</evidence>
<sequence>MRITLDPSRASGVGAHAPSIGASPPVPAWTCAAHLNAPSRGEMIIRGSMHLLVMATAVMFSMPAVAQDSGFFAGLDASAGMAHGSSGTKNGGGFGGGGVVRRVRFGTTAGIGAHAGYRFDRHLSGFLSYQHVRGDVSWDAHFSQLGQTTNFSGTAISNAVLLNMAYDWLPSDTTTIRATVGIGATFNKLSGITEKFEGAFVAEVENHTRTSPIVQIGASIQHHLTPKTTLGLNAAVSYAGGFKTGPTRTGNLGKTDINPYEIDDVWRAGLGVSVQTRF</sequence>
<evidence type="ECO:0000256" key="1">
    <source>
        <dbReference type="ARBA" id="ARBA00004442"/>
    </source>
</evidence>
<gene>
    <name evidence="2" type="ORF">ABRY99_08030</name>
</gene>
<reference evidence="2" key="1">
    <citation type="submission" date="2024-05" db="EMBL/GenBank/DDBJ databases">
        <authorList>
            <person name="Luo Y.-C."/>
            <person name="Nicholds J."/>
            <person name="Mortimer T."/>
            <person name="Maboni G."/>
        </authorList>
    </citation>
    <scope>NUCLEOTIDE SEQUENCE</scope>
    <source>
        <strain evidence="2">153920</strain>
    </source>
</reference>
<protein>
    <submittedName>
        <fullName evidence="2">Autotransporter outer membrane beta-barrel domain-containing protein</fullName>
    </submittedName>
</protein>
<organism evidence="2">
    <name type="scientific">Castellaniella ginsengisoli</name>
    <dbReference type="NCBI Taxonomy" id="546114"/>
    <lineage>
        <taxon>Bacteria</taxon>
        <taxon>Pseudomonadati</taxon>
        <taxon>Pseudomonadota</taxon>
        <taxon>Betaproteobacteria</taxon>
        <taxon>Burkholderiales</taxon>
        <taxon>Alcaligenaceae</taxon>
        <taxon>Castellaniella</taxon>
    </lineage>
</organism>
<dbReference type="RefSeq" id="WP_368642950.1">
    <property type="nucleotide sequence ID" value="NZ_CP158252.1"/>
</dbReference>
<accession>A0AB39CG02</accession>
<proteinExistence type="predicted"/>
<dbReference type="EMBL" id="CP158252">
    <property type="protein sequence ID" value="XDJ40906.1"/>
    <property type="molecule type" value="Genomic_DNA"/>
</dbReference>
<dbReference type="GO" id="GO:0009279">
    <property type="term" value="C:cell outer membrane"/>
    <property type="evidence" value="ECO:0007669"/>
    <property type="project" value="UniProtKB-SubCell"/>
</dbReference>
<dbReference type="SUPFAM" id="SSF56925">
    <property type="entry name" value="OMPA-like"/>
    <property type="match status" value="1"/>
</dbReference>
<dbReference type="InterPro" id="IPR011250">
    <property type="entry name" value="OMP/PagP_B-barrel"/>
</dbReference>
<dbReference type="Gene3D" id="2.40.160.20">
    <property type="match status" value="1"/>
</dbReference>
<dbReference type="AlphaFoldDB" id="A0AB39CG02"/>
<comment type="subcellular location">
    <subcellularLocation>
        <location evidence="1">Cell outer membrane</location>
    </subcellularLocation>
</comment>